<dbReference type="GO" id="GO:0046983">
    <property type="term" value="F:protein dimerization activity"/>
    <property type="evidence" value="ECO:0007669"/>
    <property type="project" value="InterPro"/>
</dbReference>
<dbReference type="EMBL" id="JAIWQS010000004">
    <property type="protein sequence ID" value="KAJ8768080.1"/>
    <property type="molecule type" value="Genomic_DNA"/>
</dbReference>
<keyword evidence="3" id="KW-1185">Reference proteome</keyword>
<gene>
    <name evidence="2" type="ORF">K2173_021020</name>
</gene>
<evidence type="ECO:0000313" key="2">
    <source>
        <dbReference type="EMBL" id="KAJ8768080.1"/>
    </source>
</evidence>
<proteinExistence type="predicted"/>
<dbReference type="InterPro" id="IPR025398">
    <property type="entry name" value="DUF4371"/>
</dbReference>
<sequence>MDKFLTKKRFLEVDLENLPADPAKRPKIIDYHPNDRDAIRRAYLLKGPCQPREHEFPKKKSLDLYDYSTTENTVFCLYCYLMRYELGEQGSRGAFVSTGYSNWKDISRLYTHVGEVNSIHNTSYRKCQALMNQQQHIDAAIIKQSEQAKKEYRIHLTVVIDCIRFLLHQGLSFRGHDESKNSSNRGNFLELLEFLGNHNETIGQIITKARGNLKLTSSDIQKDIICAVASEITKVIVYDLEDDFFAILIDESRDISAKEQMVVTLRYVDKKGQVMERILGLVHVSDTSALSLKRAFESLFAKHGLSLSKIRGQGYNGASNMQGEYNGLKSLILNENLCAFYVHCFAQQLQLALVAVAKNQIEIASLFNLIASLSNVVGASCKRRDILREKQLYKVVEELHNGEISSGRGLNQEPTLRRAGDTQWGSHYGTLASLIAMFSSVIDVLEIIEEDGANSEQRAEPCSLLNSTQSFEFVFTLHLMKNILGITNEFCQSLQRKDQDIRLQSMREDGWDLLLNEVSLFSGKQNIIVPDMNDIFVAQGRSRRKAIPVSNLHHFQVELFYQVIDRQLQELNNRFTEVNTKLLLCVACLNPSDLFSVFDNQKLISLAQFYPSDFSSIELIILDNQLENYIVDVRSDIRFSELKGMGELSKKLVETRKHIVYPLVYLLLKLALILPVTTATVERSFSAMNIIKSRLRNRMGDDLLNDCLIAFIEKDVFNSIDNEKVIQHFQNMKTRREQVSSI</sequence>
<dbReference type="PANTHER" id="PTHR11697:SF230">
    <property type="entry name" value="ZINC FINGER, MYM DOMAIN CONTAINING 1"/>
    <property type="match status" value="1"/>
</dbReference>
<dbReference type="InterPro" id="IPR008906">
    <property type="entry name" value="HATC_C_dom"/>
</dbReference>
<dbReference type="Proteomes" id="UP001159364">
    <property type="component" value="Linkage Group LG04"/>
</dbReference>
<dbReference type="InterPro" id="IPR055298">
    <property type="entry name" value="AtLOH3-like"/>
</dbReference>
<dbReference type="InterPro" id="IPR012337">
    <property type="entry name" value="RNaseH-like_sf"/>
</dbReference>
<organism evidence="2 3">
    <name type="scientific">Erythroxylum novogranatense</name>
    <dbReference type="NCBI Taxonomy" id="1862640"/>
    <lineage>
        <taxon>Eukaryota</taxon>
        <taxon>Viridiplantae</taxon>
        <taxon>Streptophyta</taxon>
        <taxon>Embryophyta</taxon>
        <taxon>Tracheophyta</taxon>
        <taxon>Spermatophyta</taxon>
        <taxon>Magnoliopsida</taxon>
        <taxon>eudicotyledons</taxon>
        <taxon>Gunneridae</taxon>
        <taxon>Pentapetalae</taxon>
        <taxon>rosids</taxon>
        <taxon>fabids</taxon>
        <taxon>Malpighiales</taxon>
        <taxon>Erythroxylaceae</taxon>
        <taxon>Erythroxylum</taxon>
    </lineage>
</organism>
<dbReference type="PANTHER" id="PTHR11697">
    <property type="entry name" value="GENERAL TRANSCRIPTION FACTOR 2-RELATED ZINC FINGER PROTEIN"/>
    <property type="match status" value="1"/>
</dbReference>
<dbReference type="SUPFAM" id="SSF53098">
    <property type="entry name" value="Ribonuclease H-like"/>
    <property type="match status" value="1"/>
</dbReference>
<reference evidence="2 3" key="1">
    <citation type="submission" date="2021-09" db="EMBL/GenBank/DDBJ databases">
        <title>Genomic insights and catalytic innovation underlie evolution of tropane alkaloids biosynthesis.</title>
        <authorList>
            <person name="Wang Y.-J."/>
            <person name="Tian T."/>
            <person name="Huang J.-P."/>
            <person name="Huang S.-X."/>
        </authorList>
    </citation>
    <scope>NUCLEOTIDE SEQUENCE [LARGE SCALE GENOMIC DNA]</scope>
    <source>
        <strain evidence="2">KIB-2018</strain>
        <tissue evidence="2">Leaf</tissue>
    </source>
</reference>
<protein>
    <recommendedName>
        <fullName evidence="1">TTF-type domain-containing protein</fullName>
    </recommendedName>
</protein>
<dbReference type="InterPro" id="IPR006580">
    <property type="entry name" value="Znf_TTF"/>
</dbReference>
<name>A0AAV8TPB0_9ROSI</name>
<evidence type="ECO:0000259" key="1">
    <source>
        <dbReference type="SMART" id="SM00597"/>
    </source>
</evidence>
<comment type="caution">
    <text evidence="2">The sequence shown here is derived from an EMBL/GenBank/DDBJ whole genome shotgun (WGS) entry which is preliminary data.</text>
</comment>
<dbReference type="Pfam" id="PF14291">
    <property type="entry name" value="DUF4371"/>
    <property type="match status" value="1"/>
</dbReference>
<evidence type="ECO:0000313" key="3">
    <source>
        <dbReference type="Proteomes" id="UP001159364"/>
    </source>
</evidence>
<dbReference type="AlphaFoldDB" id="A0AAV8TPB0"/>
<feature type="domain" description="TTF-type" evidence="1">
    <location>
        <begin position="58"/>
        <end position="143"/>
    </location>
</feature>
<dbReference type="SMART" id="SM00597">
    <property type="entry name" value="ZnF_TTF"/>
    <property type="match status" value="1"/>
</dbReference>
<accession>A0AAV8TPB0</accession>
<dbReference type="Pfam" id="PF05699">
    <property type="entry name" value="Dimer_Tnp_hAT"/>
    <property type="match status" value="1"/>
</dbReference>